<keyword evidence="2" id="KW-0479">Metal-binding</keyword>
<feature type="domain" description="PHD-type" evidence="8">
    <location>
        <begin position="363"/>
        <end position="410"/>
    </location>
</feature>
<feature type="region of interest" description="Disordered" evidence="7">
    <location>
        <begin position="53"/>
        <end position="79"/>
    </location>
</feature>
<protein>
    <submittedName>
        <fullName evidence="10">Uncharacterized protein</fullName>
    </submittedName>
</protein>
<dbReference type="Pfam" id="PF02791">
    <property type="entry name" value="DDT"/>
    <property type="match status" value="1"/>
</dbReference>
<sequence length="1210" mass="136658">MEYIGRRIKKEISGRPTFFGTVQSYSPATGIFTITYDCGSSEQLNLSEVSPLLLPPPEHMPEKRRRIDGDGEGDSGNLRGFDLNEGVNLELLDLNIPIIEESSGVNNEIIDLNVGVNENSENVGGKRRVNWFDLNVELTEDEPVNEEESQLIIESGSGKSEELVVLPSSSSGLDINGVSIFDVVSVYAFLRSFSTLLFLSPFELGDFVTSLKCDDSTPLFDNIHVALLRALRIHLKSLPKKALPNSASARDCLRSLNWEFLDLITWPVFLVEYLLTHSPRHIPGLNLGDFEPFQSDYYKMPVSAKVEILRHLCDDVVEADAFRSEINRRTSTPEQPDQNKFFDSSEKMKAAMDVDGETGDLNGEECYLCKMDGELICCDGCPAACHSRCVGVVSSQLSDGDWYCPECAFDRNEPRNKVGRSIRGAELLGADPHGRMTECCDDEYSFWFYKRNDLPVVIEALESSPLLYNEIISSICKQWDVTHRTEGTRRILDSRSYSTQSAFREESQINVMPETNKDRLAQTASSVSEELTSKLSDTSSKDATRSAEEITAGQLKIFSNRSAEFFSWSNIESSNGNLKKEKCGWCVYCKEPEEDRNCLFIMKDSGLLLGPWLNPHHSQIWRKSVIEAADLGSVKDLLLELGSNLHHRSLSADWNKHVDTAATMGSASHTVRSIKRVASKHGTKMSKRKCSKEEITRSSKSATGLDLFWWRGGNASRNLFNWKVLPRSVAAKAARQGGYEKISGVHYPDSGNAKRMKYTAWRAAVEQSRSVEQLALQACLSPSLIYIIVRELDANIKWDDIGNSRFLEKMDKESKKRTKSFKKVIIRRKCCKGKVVRYLLDFGKRRSIPDVVVKHGSALEDSSSKRKKYWLEEAHVPLHLLKAFEEKRIARKSNKAIPEELGESMKKPLQKKGFDYLFSKAERSENYQCGHCNEDVPIREAVTCQDCKGFFHERHAQESGGSTTVESTYTCHKCQDAKKNMQVDSGKGKPESSKRKKTTKELKTSRSRKGKKKMKNEEQPEQSKEKTEVPLVVPLRRSARSSERFTLLLQSLKANKRKRNRPAKPETGELKKSNVIRRKKRAPLNSSYWLSGLQLSRRTDDERSRQFRSKMLLVISGEETAIKPTCSLCGEEEYTSNRDYVACEICRVWFHADALGLGADKIRNIIGFKCHHCLNKRTPICPHHCPTGRNNMEESAGLPHPDDRSIPTSD</sequence>
<organism evidence="10 11">
    <name type="scientific">Rehmannia glutinosa</name>
    <name type="common">Chinese foxglove</name>
    <dbReference type="NCBI Taxonomy" id="99300"/>
    <lineage>
        <taxon>Eukaryota</taxon>
        <taxon>Viridiplantae</taxon>
        <taxon>Streptophyta</taxon>
        <taxon>Embryophyta</taxon>
        <taxon>Tracheophyta</taxon>
        <taxon>Spermatophyta</taxon>
        <taxon>Magnoliopsida</taxon>
        <taxon>eudicotyledons</taxon>
        <taxon>Gunneridae</taxon>
        <taxon>Pentapetalae</taxon>
        <taxon>asterids</taxon>
        <taxon>lamiids</taxon>
        <taxon>Lamiales</taxon>
        <taxon>Orobanchaceae</taxon>
        <taxon>Rehmannieae</taxon>
        <taxon>Rehmannia</taxon>
    </lineage>
</organism>
<comment type="subcellular location">
    <subcellularLocation>
        <location evidence="1">Nucleus</location>
    </subcellularLocation>
</comment>
<keyword evidence="5" id="KW-0539">Nucleus</keyword>
<dbReference type="PANTHER" id="PTHR46508:SF5">
    <property type="entry name" value="PHD-FINGER AND DNA BINDING DOMAIN-CONTAINING PROTEIN"/>
    <property type="match status" value="1"/>
</dbReference>
<feature type="region of interest" description="Disordered" evidence="7">
    <location>
        <begin position="1051"/>
        <end position="1072"/>
    </location>
</feature>
<dbReference type="Gene3D" id="3.30.40.10">
    <property type="entry name" value="Zinc/RING finger domain, C3HC4 (zinc finger)"/>
    <property type="match status" value="2"/>
</dbReference>
<evidence type="ECO:0000256" key="7">
    <source>
        <dbReference type="SAM" id="MobiDB-lite"/>
    </source>
</evidence>
<dbReference type="Proteomes" id="UP001318860">
    <property type="component" value="Unassembled WGS sequence"/>
</dbReference>
<dbReference type="InterPro" id="IPR047365">
    <property type="entry name" value="Tudor_AtPTM-like"/>
</dbReference>
<evidence type="ECO:0000313" key="11">
    <source>
        <dbReference type="Proteomes" id="UP001318860"/>
    </source>
</evidence>
<feature type="compositionally biased region" description="Basic and acidic residues" evidence="7">
    <location>
        <begin position="59"/>
        <end position="69"/>
    </location>
</feature>
<dbReference type="SMART" id="SM00571">
    <property type="entry name" value="DDT"/>
    <property type="match status" value="1"/>
</dbReference>
<feature type="compositionally biased region" description="Basic and acidic residues" evidence="7">
    <location>
        <begin position="1063"/>
        <end position="1072"/>
    </location>
</feature>
<dbReference type="SUPFAM" id="SSF57903">
    <property type="entry name" value="FYVE/PHD zinc finger"/>
    <property type="match status" value="2"/>
</dbReference>
<dbReference type="InterPro" id="IPR001965">
    <property type="entry name" value="Znf_PHD"/>
</dbReference>
<dbReference type="InterPro" id="IPR018501">
    <property type="entry name" value="DDT_dom"/>
</dbReference>
<feature type="compositionally biased region" description="Basic residues" evidence="7">
    <location>
        <begin position="1005"/>
        <end position="1014"/>
    </location>
</feature>
<dbReference type="CDD" id="cd15532">
    <property type="entry name" value="PHD2_CHD_II"/>
    <property type="match status" value="1"/>
</dbReference>
<keyword evidence="4" id="KW-0862">Zinc</keyword>
<dbReference type="PROSITE" id="PS50827">
    <property type="entry name" value="DDT"/>
    <property type="match status" value="1"/>
</dbReference>
<dbReference type="InterPro" id="IPR011011">
    <property type="entry name" value="Znf_FYVE_PHD"/>
</dbReference>
<feature type="compositionally biased region" description="Basic and acidic residues" evidence="7">
    <location>
        <begin position="979"/>
        <end position="1004"/>
    </location>
</feature>
<name>A0ABR0WBS9_REHGL</name>
<evidence type="ECO:0000256" key="3">
    <source>
        <dbReference type="ARBA" id="ARBA00022771"/>
    </source>
</evidence>
<dbReference type="Pfam" id="PF00628">
    <property type="entry name" value="PHD"/>
    <property type="match status" value="1"/>
</dbReference>
<gene>
    <name evidence="10" type="ORF">DH2020_020896</name>
</gene>
<accession>A0ABR0WBS9</accession>
<evidence type="ECO:0000256" key="1">
    <source>
        <dbReference type="ARBA" id="ARBA00004123"/>
    </source>
</evidence>
<feature type="compositionally biased region" description="Basic and acidic residues" evidence="7">
    <location>
        <begin position="1015"/>
        <end position="1028"/>
    </location>
</feature>
<evidence type="ECO:0000313" key="10">
    <source>
        <dbReference type="EMBL" id="KAK6144076.1"/>
    </source>
</evidence>
<dbReference type="Pfam" id="PF15612">
    <property type="entry name" value="WHIM1"/>
    <property type="match status" value="1"/>
</dbReference>
<keyword evidence="11" id="KW-1185">Reference proteome</keyword>
<proteinExistence type="predicted"/>
<dbReference type="InterPro" id="IPR028942">
    <property type="entry name" value="WHIM1_dom"/>
</dbReference>
<evidence type="ECO:0000256" key="4">
    <source>
        <dbReference type="ARBA" id="ARBA00022833"/>
    </source>
</evidence>
<dbReference type="InterPro" id="IPR013083">
    <property type="entry name" value="Znf_RING/FYVE/PHD"/>
</dbReference>
<keyword evidence="3 6" id="KW-0863">Zinc-finger</keyword>
<evidence type="ECO:0000256" key="5">
    <source>
        <dbReference type="ARBA" id="ARBA00023242"/>
    </source>
</evidence>
<dbReference type="InterPro" id="IPR019787">
    <property type="entry name" value="Znf_PHD-finger"/>
</dbReference>
<dbReference type="Pfam" id="PF21743">
    <property type="entry name" value="PTM_DIR17_Tudor"/>
    <property type="match status" value="1"/>
</dbReference>
<dbReference type="InterPro" id="IPR056618">
    <property type="entry name" value="Chromo_PTM"/>
</dbReference>
<comment type="caution">
    <text evidence="10">The sequence shown here is derived from an EMBL/GenBank/DDBJ whole genome shotgun (WGS) entry which is preliminary data.</text>
</comment>
<dbReference type="CDD" id="cd15489">
    <property type="entry name" value="PHD_SF"/>
    <property type="match status" value="1"/>
</dbReference>
<feature type="domain" description="DDT" evidence="9">
    <location>
        <begin position="177"/>
        <end position="237"/>
    </location>
</feature>
<dbReference type="PROSITE" id="PS50016">
    <property type="entry name" value="ZF_PHD_2"/>
    <property type="match status" value="1"/>
</dbReference>
<feature type="region of interest" description="Disordered" evidence="7">
    <location>
        <begin position="979"/>
        <end position="1035"/>
    </location>
</feature>
<reference evidence="10 11" key="1">
    <citation type="journal article" date="2021" name="Comput. Struct. Biotechnol. J.">
        <title>De novo genome assembly of the potent medicinal plant Rehmannia glutinosa using nanopore technology.</title>
        <authorList>
            <person name="Ma L."/>
            <person name="Dong C."/>
            <person name="Song C."/>
            <person name="Wang X."/>
            <person name="Zheng X."/>
            <person name="Niu Y."/>
            <person name="Chen S."/>
            <person name="Feng W."/>
        </authorList>
    </citation>
    <scope>NUCLEOTIDE SEQUENCE [LARGE SCALE GENOMIC DNA]</scope>
    <source>
        <strain evidence="10">DH-2019</strain>
    </source>
</reference>
<dbReference type="SMART" id="SM00249">
    <property type="entry name" value="PHD"/>
    <property type="match status" value="3"/>
</dbReference>
<evidence type="ECO:0000256" key="2">
    <source>
        <dbReference type="ARBA" id="ARBA00022723"/>
    </source>
</evidence>
<evidence type="ECO:0000256" key="6">
    <source>
        <dbReference type="PROSITE-ProRule" id="PRU00146"/>
    </source>
</evidence>
<dbReference type="PANTHER" id="PTHR46508">
    <property type="entry name" value="PHD FINGER FAMILY PROTEIN"/>
    <property type="match status" value="1"/>
</dbReference>
<evidence type="ECO:0000259" key="8">
    <source>
        <dbReference type="PROSITE" id="PS50016"/>
    </source>
</evidence>
<dbReference type="EMBL" id="JABTTQ020000012">
    <property type="protein sequence ID" value="KAK6144076.1"/>
    <property type="molecule type" value="Genomic_DNA"/>
</dbReference>
<dbReference type="Pfam" id="PF24294">
    <property type="entry name" value="Chromo_PTM"/>
    <property type="match status" value="1"/>
</dbReference>
<evidence type="ECO:0000259" key="9">
    <source>
        <dbReference type="PROSITE" id="PS50827"/>
    </source>
</evidence>